<protein>
    <submittedName>
        <fullName evidence="1">Uncharacterized protein</fullName>
    </submittedName>
</protein>
<organism evidence="1">
    <name type="scientific">Leviviridae sp</name>
    <dbReference type="NCBI Taxonomy" id="2027243"/>
    <lineage>
        <taxon>Viruses</taxon>
        <taxon>Riboviria</taxon>
        <taxon>Orthornavirae</taxon>
        <taxon>Lenarviricota</taxon>
        <taxon>Leviviricetes</taxon>
        <taxon>Norzivirales</taxon>
        <taxon>Fiersviridae</taxon>
    </lineage>
</organism>
<dbReference type="EMBL" id="MN035792">
    <property type="protein sequence ID" value="QDH90800.1"/>
    <property type="molecule type" value="Genomic_RNA"/>
</dbReference>
<evidence type="ECO:0000313" key="1">
    <source>
        <dbReference type="EMBL" id="QDH90800.1"/>
    </source>
</evidence>
<name>A0A514DB14_9VIRU</name>
<proteinExistence type="predicted"/>
<sequence length="156" mass="15930">MSLTLTTPVTGGAQTNLTSPTYTIVADTAPGSNGKQYAVSALGGTQTGVDTSSSASRPFTWTGERPPVLRSLSPVDPVTGVLRSIPRNSYKIRVRKGVTPLAGQAPVVAQFTLQLDVPAGADIADPANVRAALSLLIGSLNQISSSLGDTLVTGVI</sequence>
<accession>A0A514DB14</accession>
<gene>
    <name evidence="1" type="ORF">H1Bulk28FD89_000002</name>
</gene>
<reference evidence="1" key="1">
    <citation type="submission" date="2019-05" db="EMBL/GenBank/DDBJ databases">
        <title>Metatranscriptomic reconstruction reveals RNA viruses with the potential to shape carbon cycling in soil.</title>
        <authorList>
            <person name="Starr E.P."/>
            <person name="Nuccio E."/>
            <person name="Pett-Ridge J."/>
            <person name="Banfield J.F."/>
            <person name="Firestone M.K."/>
        </authorList>
    </citation>
    <scope>NUCLEOTIDE SEQUENCE</scope>
    <source>
        <strain evidence="1">H1_Bulk_28_FD_scaffold_89</strain>
    </source>
</reference>